<proteinExistence type="inferred from homology"/>
<evidence type="ECO:0000259" key="4">
    <source>
        <dbReference type="Pfam" id="PF00535"/>
    </source>
</evidence>
<dbReference type="SUPFAM" id="SSF53448">
    <property type="entry name" value="Nucleotide-diphospho-sugar transferases"/>
    <property type="match status" value="1"/>
</dbReference>
<evidence type="ECO:0000256" key="2">
    <source>
        <dbReference type="ARBA" id="ARBA00022676"/>
    </source>
</evidence>
<reference evidence="5" key="1">
    <citation type="submission" date="2020-05" db="EMBL/GenBank/DDBJ databases">
        <authorList>
            <person name="Chiriac C."/>
            <person name="Salcher M."/>
            <person name="Ghai R."/>
            <person name="Kavagutti S V."/>
        </authorList>
    </citation>
    <scope>NUCLEOTIDE SEQUENCE</scope>
</reference>
<dbReference type="EMBL" id="LR798356">
    <property type="protein sequence ID" value="CAB5225817.1"/>
    <property type="molecule type" value="Genomic_DNA"/>
</dbReference>
<evidence type="ECO:0000256" key="3">
    <source>
        <dbReference type="ARBA" id="ARBA00022679"/>
    </source>
</evidence>
<feature type="domain" description="Glycosyltransferase 2-like" evidence="4">
    <location>
        <begin position="3"/>
        <end position="166"/>
    </location>
</feature>
<dbReference type="GO" id="GO:0016757">
    <property type="term" value="F:glycosyltransferase activity"/>
    <property type="evidence" value="ECO:0007669"/>
    <property type="project" value="UniProtKB-KW"/>
</dbReference>
<organism evidence="5">
    <name type="scientific">uncultured Caudovirales phage</name>
    <dbReference type="NCBI Taxonomy" id="2100421"/>
    <lineage>
        <taxon>Viruses</taxon>
        <taxon>Duplodnaviria</taxon>
        <taxon>Heunggongvirae</taxon>
        <taxon>Uroviricota</taxon>
        <taxon>Caudoviricetes</taxon>
        <taxon>Peduoviridae</taxon>
        <taxon>Maltschvirus</taxon>
        <taxon>Maltschvirus maltsch</taxon>
    </lineage>
</organism>
<evidence type="ECO:0000256" key="1">
    <source>
        <dbReference type="ARBA" id="ARBA00006739"/>
    </source>
</evidence>
<dbReference type="InterPro" id="IPR001173">
    <property type="entry name" value="Glyco_trans_2-like"/>
</dbReference>
<dbReference type="InterPro" id="IPR050834">
    <property type="entry name" value="Glycosyltransf_2"/>
</dbReference>
<gene>
    <name evidence="5" type="ORF">UFOVP755_9</name>
</gene>
<accession>A0A6J7X4M6</accession>
<protein>
    <submittedName>
        <fullName evidence="5">COG1216 Predicted glycosyltransferases</fullName>
    </submittedName>
</protein>
<sequence>MITVAIPVFNTKPAYLLEAIQSIISQTYTEFELMILNDGSTYRDTLAFLTIVETLDPRIRYINFKQNQGIAKIGNAIFSLAKYDLIARLDSDDIALPTRLEKQVKYMNENPNVDILGTGLHFYQYDEKNGWYKGQSQIFYPQIDKQIATNSMWFIHQPCCMFRKSKDLYYDETIEYFAEDFDLFIRAIKQGKILHNLDDYLNLYRLHGNSLSSHHFSNPKHYDRMLLLRKTLLG</sequence>
<name>A0A6J7X4M6_9CAUD</name>
<dbReference type="InterPro" id="IPR029044">
    <property type="entry name" value="Nucleotide-diphossugar_trans"/>
</dbReference>
<keyword evidence="3 5" id="KW-0808">Transferase</keyword>
<evidence type="ECO:0000313" key="5">
    <source>
        <dbReference type="EMBL" id="CAB5225817.1"/>
    </source>
</evidence>
<dbReference type="Pfam" id="PF00535">
    <property type="entry name" value="Glycos_transf_2"/>
    <property type="match status" value="1"/>
</dbReference>
<comment type="similarity">
    <text evidence="1">Belongs to the glycosyltransferase 2 family.</text>
</comment>
<keyword evidence="2" id="KW-0328">Glycosyltransferase</keyword>
<dbReference type="PANTHER" id="PTHR43685:SF5">
    <property type="entry name" value="GLYCOSYLTRANSFERASE EPSE-RELATED"/>
    <property type="match status" value="1"/>
</dbReference>
<dbReference type="Gene3D" id="3.90.550.10">
    <property type="entry name" value="Spore Coat Polysaccharide Biosynthesis Protein SpsA, Chain A"/>
    <property type="match status" value="1"/>
</dbReference>
<dbReference type="PANTHER" id="PTHR43685">
    <property type="entry name" value="GLYCOSYLTRANSFERASE"/>
    <property type="match status" value="1"/>
</dbReference>